<keyword evidence="2" id="KW-0805">Transcription regulation</keyword>
<evidence type="ECO:0000259" key="7">
    <source>
        <dbReference type="PROSITE" id="PS50110"/>
    </source>
</evidence>
<evidence type="ECO:0000313" key="8">
    <source>
        <dbReference type="EMBL" id="MFC7579869.1"/>
    </source>
</evidence>
<dbReference type="InterPro" id="IPR039420">
    <property type="entry name" value="WalR-like"/>
</dbReference>
<dbReference type="PROSITE" id="PS50110">
    <property type="entry name" value="RESPONSE_REGULATORY"/>
    <property type="match status" value="1"/>
</dbReference>
<keyword evidence="4" id="KW-0804">Transcription</keyword>
<evidence type="ECO:0000256" key="2">
    <source>
        <dbReference type="ARBA" id="ARBA00023015"/>
    </source>
</evidence>
<accession>A0ABW2SIB0</accession>
<keyword evidence="1 5" id="KW-0597">Phosphoprotein</keyword>
<dbReference type="InterPro" id="IPR000792">
    <property type="entry name" value="Tscrpt_reg_LuxR_C"/>
</dbReference>
<evidence type="ECO:0000256" key="4">
    <source>
        <dbReference type="ARBA" id="ARBA00023163"/>
    </source>
</evidence>
<dbReference type="PROSITE" id="PS50043">
    <property type="entry name" value="HTH_LUXR_2"/>
    <property type="match status" value="1"/>
</dbReference>
<evidence type="ECO:0000256" key="3">
    <source>
        <dbReference type="ARBA" id="ARBA00023125"/>
    </source>
</evidence>
<reference evidence="9" key="1">
    <citation type="journal article" date="2019" name="Int. J. Syst. Evol. Microbiol.">
        <title>The Global Catalogue of Microorganisms (GCM) 10K type strain sequencing project: providing services to taxonomists for standard genome sequencing and annotation.</title>
        <authorList>
            <consortium name="The Broad Institute Genomics Platform"/>
            <consortium name="The Broad Institute Genome Sequencing Center for Infectious Disease"/>
            <person name="Wu L."/>
            <person name="Ma J."/>
        </authorList>
    </citation>
    <scope>NUCLEOTIDE SEQUENCE [LARGE SCALE GENOMIC DNA]</scope>
    <source>
        <strain evidence="9">CCUG 56698</strain>
    </source>
</reference>
<evidence type="ECO:0000313" key="9">
    <source>
        <dbReference type="Proteomes" id="UP001596527"/>
    </source>
</evidence>
<organism evidence="8 9">
    <name type="scientific">Schaalia naturae</name>
    <dbReference type="NCBI Taxonomy" id="635203"/>
    <lineage>
        <taxon>Bacteria</taxon>
        <taxon>Bacillati</taxon>
        <taxon>Actinomycetota</taxon>
        <taxon>Actinomycetes</taxon>
        <taxon>Actinomycetales</taxon>
        <taxon>Actinomycetaceae</taxon>
        <taxon>Schaalia</taxon>
    </lineage>
</organism>
<dbReference type="Pfam" id="PF00072">
    <property type="entry name" value="Response_reg"/>
    <property type="match status" value="1"/>
</dbReference>
<dbReference type="Pfam" id="PF00196">
    <property type="entry name" value="GerE"/>
    <property type="match status" value="1"/>
</dbReference>
<dbReference type="Gene3D" id="3.40.50.2300">
    <property type="match status" value="1"/>
</dbReference>
<feature type="domain" description="HTH luxR-type" evidence="6">
    <location>
        <begin position="131"/>
        <end position="196"/>
    </location>
</feature>
<dbReference type="InterPro" id="IPR001789">
    <property type="entry name" value="Sig_transdc_resp-reg_receiver"/>
</dbReference>
<comment type="caution">
    <text evidence="8">The sequence shown here is derived from an EMBL/GenBank/DDBJ whole genome shotgun (WGS) entry which is preliminary data.</text>
</comment>
<evidence type="ECO:0000256" key="1">
    <source>
        <dbReference type="ARBA" id="ARBA00022553"/>
    </source>
</evidence>
<dbReference type="SMART" id="SM00421">
    <property type="entry name" value="HTH_LUXR"/>
    <property type="match status" value="1"/>
</dbReference>
<dbReference type="InterPro" id="IPR011006">
    <property type="entry name" value="CheY-like_superfamily"/>
</dbReference>
<dbReference type="EMBL" id="JBHTEF010000001">
    <property type="protein sequence ID" value="MFC7579869.1"/>
    <property type="molecule type" value="Genomic_DNA"/>
</dbReference>
<feature type="modified residue" description="4-aspartylphosphate" evidence="5">
    <location>
        <position position="54"/>
    </location>
</feature>
<name>A0ABW2SIB0_9ACTO</name>
<dbReference type="PRINTS" id="PR00038">
    <property type="entry name" value="HTHLUXR"/>
</dbReference>
<dbReference type="Proteomes" id="UP001596527">
    <property type="component" value="Unassembled WGS sequence"/>
</dbReference>
<evidence type="ECO:0000259" key="6">
    <source>
        <dbReference type="PROSITE" id="PS50043"/>
    </source>
</evidence>
<dbReference type="InterPro" id="IPR058245">
    <property type="entry name" value="NreC/VraR/RcsB-like_REC"/>
</dbReference>
<dbReference type="PROSITE" id="PS00622">
    <property type="entry name" value="HTH_LUXR_1"/>
    <property type="match status" value="1"/>
</dbReference>
<dbReference type="CDD" id="cd17535">
    <property type="entry name" value="REC_NarL-like"/>
    <property type="match status" value="1"/>
</dbReference>
<dbReference type="InterPro" id="IPR016032">
    <property type="entry name" value="Sig_transdc_resp-reg_C-effctor"/>
</dbReference>
<proteinExistence type="predicted"/>
<dbReference type="SMART" id="SM00448">
    <property type="entry name" value="REC"/>
    <property type="match status" value="1"/>
</dbReference>
<keyword evidence="9" id="KW-1185">Reference proteome</keyword>
<feature type="domain" description="Response regulatory" evidence="7">
    <location>
        <begin position="3"/>
        <end position="124"/>
    </location>
</feature>
<dbReference type="PANTHER" id="PTHR43214:SF24">
    <property type="entry name" value="TRANSCRIPTIONAL REGULATORY PROTEIN NARL-RELATED"/>
    <property type="match status" value="1"/>
</dbReference>
<protein>
    <submittedName>
        <fullName evidence="8">Response regulator</fullName>
    </submittedName>
</protein>
<dbReference type="SUPFAM" id="SSF46894">
    <property type="entry name" value="C-terminal effector domain of the bipartite response regulators"/>
    <property type="match status" value="1"/>
</dbReference>
<evidence type="ECO:0000256" key="5">
    <source>
        <dbReference type="PROSITE-ProRule" id="PRU00169"/>
    </source>
</evidence>
<dbReference type="CDD" id="cd06170">
    <property type="entry name" value="LuxR_C_like"/>
    <property type="match status" value="1"/>
</dbReference>
<dbReference type="PANTHER" id="PTHR43214">
    <property type="entry name" value="TWO-COMPONENT RESPONSE REGULATOR"/>
    <property type="match status" value="1"/>
</dbReference>
<gene>
    <name evidence="8" type="ORF">ACFQWG_01315</name>
</gene>
<sequence>MIRVAMVDDQEMIRLGLRTMIAAQPDLDLVGEAADGLAAITLLDTTEADVVLMDLRMPGIDGVEAIRRLRRAHSADTLKIIVLTTFDQDRNVLAAGIREVADGGGALSATAGAALIDHVADERATLVDPDMVARFASLTPREHEIVAAIVSGLDNTRIAAELFLSPFTVKTHANRAMMKVGARDRAQLVSYAVQAGIRP</sequence>
<dbReference type="SUPFAM" id="SSF52172">
    <property type="entry name" value="CheY-like"/>
    <property type="match status" value="1"/>
</dbReference>
<dbReference type="RefSeq" id="WP_380971419.1">
    <property type="nucleotide sequence ID" value="NZ_JBHTEF010000001.1"/>
</dbReference>
<keyword evidence="3" id="KW-0238">DNA-binding</keyword>